<dbReference type="GO" id="GO:0033095">
    <property type="term" value="C:aleurone grain"/>
    <property type="evidence" value="ECO:0007669"/>
    <property type="project" value="UniProtKB-SubCell"/>
</dbReference>
<evidence type="ECO:0000256" key="1">
    <source>
        <dbReference type="ARBA" id="ARBA00003839"/>
    </source>
</evidence>
<feature type="chain" id="PRO_5010247987" evidence="6">
    <location>
        <begin position="27"/>
        <end position="558"/>
    </location>
</feature>
<dbReference type="PaxDb" id="3827-XP_004496703.1"/>
<dbReference type="InterPro" id="IPR011051">
    <property type="entry name" value="RmlC_Cupin_sf"/>
</dbReference>
<dbReference type="Proteomes" id="UP000087171">
    <property type="component" value="Chromosome Ca4"/>
</dbReference>
<reference evidence="9" key="2">
    <citation type="submission" date="2025-08" db="UniProtKB">
        <authorList>
            <consortium name="RefSeq"/>
        </authorList>
    </citation>
    <scope>IDENTIFICATION</scope>
    <source>
        <tissue evidence="9">Etiolated seedlings</tissue>
    </source>
</reference>
<sequence length="558" mass="64651">MATATKARFPLLLLLGIIFLASVCVSYGIVQGNPCIEKCLQRYNKVHETFKHHECRSHCEKEEEEEVEEPLEPREPGRRERGRQEGEKEEKRRQLPPRTRDEDQDNDEWRGRRRHQDPEERARLRRRREEKERRQEHQREEEEETSSESQGRRNPFFFNSNKFQTIFENEHGHIRLLQRFDKRSNLFENLQNYRLLEYKARPHTLFLPQHTDADFILVVLSGKAILTVLNSNDRNSFNLECGDTIKLPAGTIAYLANRDSNEDLRIVDLAIPINTPAKFQAFFPFANNNQQSYFNGFSKNILEASFNAKYEDIERILLEEPQQRRGHRGRQQSQEAEVIVKVSREQIEELSKHAESSSRKSISSESEPFNLKRRSPIYSNKFGKFFEITPKKSSQLQDLDILVDYAEINEGGLMLPHFNSRATMVVVVNEGKGNFELVGLRNEEEEKSKQVQRYRANLSPGDVFVIPAGHPVAVNASSNLSLLGFGINAQNNQRNFLAGEDDNVISQIERPVKELAFPGSAQEVDRLIKNQRQSHFANAQSQGSQRRSPLSSILDTFY</sequence>
<evidence type="ECO:0000256" key="2">
    <source>
        <dbReference type="ARBA" id="ARBA00022554"/>
    </source>
</evidence>
<name>A0A1S2XYZ0_CICAR</name>
<feature type="region of interest" description="Disordered" evidence="5">
    <location>
        <begin position="534"/>
        <end position="558"/>
    </location>
</feature>
<dbReference type="InterPro" id="IPR050253">
    <property type="entry name" value="Seed_Storage-Functional"/>
</dbReference>
<organism evidence="8 9">
    <name type="scientific">Cicer arietinum</name>
    <name type="common">Chickpea</name>
    <name type="synonym">Garbanzo</name>
    <dbReference type="NCBI Taxonomy" id="3827"/>
    <lineage>
        <taxon>Eukaryota</taxon>
        <taxon>Viridiplantae</taxon>
        <taxon>Streptophyta</taxon>
        <taxon>Embryophyta</taxon>
        <taxon>Tracheophyta</taxon>
        <taxon>Spermatophyta</taxon>
        <taxon>Magnoliopsida</taxon>
        <taxon>eudicotyledons</taxon>
        <taxon>Gunneridae</taxon>
        <taxon>Pentapetalae</taxon>
        <taxon>rosids</taxon>
        <taxon>fabids</taxon>
        <taxon>Fabales</taxon>
        <taxon>Fabaceae</taxon>
        <taxon>Papilionoideae</taxon>
        <taxon>50 kb inversion clade</taxon>
        <taxon>NPAAA clade</taxon>
        <taxon>Hologalegina</taxon>
        <taxon>IRL clade</taxon>
        <taxon>Cicereae</taxon>
        <taxon>Cicer</taxon>
    </lineage>
</organism>
<dbReference type="InterPro" id="IPR006045">
    <property type="entry name" value="Cupin_1"/>
</dbReference>
<keyword evidence="8" id="KW-1185">Reference proteome</keyword>
<dbReference type="AlphaFoldDB" id="A0A1S2XYZ0"/>
<dbReference type="KEGG" id="cam:101510367"/>
<evidence type="ECO:0000313" key="9">
    <source>
        <dbReference type="RefSeq" id="XP_004496703.1"/>
    </source>
</evidence>
<protein>
    <submittedName>
        <fullName evidence="9">Provicilin-like</fullName>
    </submittedName>
</protein>
<evidence type="ECO:0000256" key="5">
    <source>
        <dbReference type="SAM" id="MobiDB-lite"/>
    </source>
</evidence>
<feature type="compositionally biased region" description="Basic and acidic residues" evidence="5">
    <location>
        <begin position="71"/>
        <end position="101"/>
    </location>
</feature>
<evidence type="ECO:0000256" key="3">
    <source>
        <dbReference type="ARBA" id="ARBA00023597"/>
    </source>
</evidence>
<dbReference type="OrthoDB" id="1425232at2759"/>
<proteinExistence type="inferred from homology"/>
<dbReference type="SMART" id="SM00835">
    <property type="entry name" value="Cupin_1"/>
    <property type="match status" value="2"/>
</dbReference>
<dbReference type="CDD" id="cd02244">
    <property type="entry name" value="cupin_7S_vicilin-like_N"/>
    <property type="match status" value="1"/>
</dbReference>
<feature type="compositionally biased region" description="Basic and acidic residues" evidence="5">
    <location>
        <begin position="116"/>
        <end position="140"/>
    </location>
</feature>
<evidence type="ECO:0000313" key="8">
    <source>
        <dbReference type="Proteomes" id="UP000087171"/>
    </source>
</evidence>
<dbReference type="Gene3D" id="2.60.120.10">
    <property type="entry name" value="Jelly Rolls"/>
    <property type="match status" value="2"/>
</dbReference>
<keyword evidence="2" id="KW-0926">Vacuole</keyword>
<dbReference type="GeneID" id="101510367"/>
<reference evidence="8" key="1">
    <citation type="journal article" date="2013" name="Nat. Biotechnol.">
        <title>Draft genome sequence of chickpea (Cicer arietinum) provides a resource for trait improvement.</title>
        <authorList>
            <person name="Varshney R.K."/>
            <person name="Song C."/>
            <person name="Saxena R.K."/>
            <person name="Azam S."/>
            <person name="Yu S."/>
            <person name="Sharpe A.G."/>
            <person name="Cannon S."/>
            <person name="Baek J."/>
            <person name="Rosen B.D."/>
            <person name="Tar'an B."/>
            <person name="Millan T."/>
            <person name="Zhang X."/>
            <person name="Ramsay L.D."/>
            <person name="Iwata A."/>
            <person name="Wang Y."/>
            <person name="Nelson W."/>
            <person name="Farmer A.D."/>
            <person name="Gaur P.M."/>
            <person name="Soderlund C."/>
            <person name="Penmetsa R.V."/>
            <person name="Xu C."/>
            <person name="Bharti A.K."/>
            <person name="He W."/>
            <person name="Winter P."/>
            <person name="Zhao S."/>
            <person name="Hane J.K."/>
            <person name="Carrasquilla-Garcia N."/>
            <person name="Condie J.A."/>
            <person name="Upadhyaya H.D."/>
            <person name="Luo M.C."/>
            <person name="Thudi M."/>
            <person name="Gowda C.L."/>
            <person name="Singh N.P."/>
            <person name="Lichtenzveig J."/>
            <person name="Gali K.K."/>
            <person name="Rubio J."/>
            <person name="Nadarajan N."/>
            <person name="Dolezel J."/>
            <person name="Bansal K.C."/>
            <person name="Xu X."/>
            <person name="Edwards D."/>
            <person name="Zhang G."/>
            <person name="Kahl G."/>
            <person name="Gil J."/>
            <person name="Singh K.B."/>
            <person name="Datta S.K."/>
            <person name="Jackson S.A."/>
            <person name="Wang J."/>
            <person name="Cook D.R."/>
        </authorList>
    </citation>
    <scope>NUCLEOTIDE SEQUENCE [LARGE SCALE GENOMIC DNA]</scope>
    <source>
        <strain evidence="8">cv. CDC Frontier</strain>
    </source>
</reference>
<dbReference type="InterPro" id="IPR014710">
    <property type="entry name" value="RmlC-like_jellyroll"/>
</dbReference>
<feature type="signal peptide" evidence="6">
    <location>
        <begin position="1"/>
        <end position="26"/>
    </location>
</feature>
<dbReference type="CDD" id="cd02245">
    <property type="entry name" value="cupin_7S_vicilin-like_C"/>
    <property type="match status" value="1"/>
</dbReference>
<evidence type="ECO:0000259" key="7">
    <source>
        <dbReference type="SMART" id="SM00835"/>
    </source>
</evidence>
<dbReference type="RefSeq" id="XP_004496703.1">
    <property type="nucleotide sequence ID" value="XM_004496646.3"/>
</dbReference>
<comment type="subcellular location">
    <subcellularLocation>
        <location evidence="4">Vacuole</location>
        <location evidence="4">Aleurone grain</location>
    </subcellularLocation>
</comment>
<comment type="similarity">
    <text evidence="3">Belongs to the 7S seed storage protein family.</text>
</comment>
<accession>A0A1S2XYZ0</accession>
<dbReference type="PANTHER" id="PTHR31189:SF41">
    <property type="entry name" value="VICILIN C72"/>
    <property type="match status" value="1"/>
</dbReference>
<dbReference type="Pfam" id="PF00190">
    <property type="entry name" value="Cupin_1"/>
    <property type="match status" value="2"/>
</dbReference>
<dbReference type="STRING" id="3827.A0A1S2XYZ0"/>
<feature type="domain" description="Cupin type-1" evidence="7">
    <location>
        <begin position="369"/>
        <end position="525"/>
    </location>
</feature>
<evidence type="ECO:0000256" key="4">
    <source>
        <dbReference type="ARBA" id="ARBA00023770"/>
    </source>
</evidence>
<dbReference type="eggNOG" id="ENOG502QQEP">
    <property type="taxonomic scope" value="Eukaryota"/>
</dbReference>
<evidence type="ECO:0000256" key="6">
    <source>
        <dbReference type="SAM" id="SignalP"/>
    </source>
</evidence>
<dbReference type="SUPFAM" id="SSF51182">
    <property type="entry name" value="RmlC-like cupins"/>
    <property type="match status" value="2"/>
</dbReference>
<dbReference type="PANTHER" id="PTHR31189">
    <property type="entry name" value="OS03G0336100 PROTEIN-RELATED"/>
    <property type="match status" value="1"/>
</dbReference>
<comment type="function">
    <text evidence="1">Seed storage protein.</text>
</comment>
<feature type="domain" description="Cupin type-1" evidence="7">
    <location>
        <begin position="156"/>
        <end position="314"/>
    </location>
</feature>
<feature type="region of interest" description="Disordered" evidence="5">
    <location>
        <begin position="54"/>
        <end position="155"/>
    </location>
</feature>
<keyword evidence="6" id="KW-0732">Signal</keyword>
<gene>
    <name evidence="9" type="primary">LOC101510367</name>
</gene>